<name>A0A9D1M4R2_9PROT</name>
<keyword evidence="1" id="KW-0812">Transmembrane</keyword>
<reference evidence="2" key="1">
    <citation type="submission" date="2020-10" db="EMBL/GenBank/DDBJ databases">
        <authorList>
            <person name="Gilroy R."/>
        </authorList>
    </citation>
    <scope>NUCLEOTIDE SEQUENCE</scope>
    <source>
        <strain evidence="2">ChiW3-316</strain>
    </source>
</reference>
<accession>A0A9D1M4R2</accession>
<reference evidence="2" key="2">
    <citation type="journal article" date="2021" name="PeerJ">
        <title>Extensive microbial diversity within the chicken gut microbiome revealed by metagenomics and culture.</title>
        <authorList>
            <person name="Gilroy R."/>
            <person name="Ravi A."/>
            <person name="Getino M."/>
            <person name="Pursley I."/>
            <person name="Horton D.L."/>
            <person name="Alikhan N.F."/>
            <person name="Baker D."/>
            <person name="Gharbi K."/>
            <person name="Hall N."/>
            <person name="Watson M."/>
            <person name="Adriaenssens E.M."/>
            <person name="Foster-Nyarko E."/>
            <person name="Jarju S."/>
            <person name="Secka A."/>
            <person name="Antonio M."/>
            <person name="Oren A."/>
            <person name="Chaudhuri R.R."/>
            <person name="La Ragione R."/>
            <person name="Hildebrand F."/>
            <person name="Pallen M.J."/>
        </authorList>
    </citation>
    <scope>NUCLEOTIDE SEQUENCE</scope>
    <source>
        <strain evidence="2">ChiW3-316</strain>
    </source>
</reference>
<comment type="caution">
    <text evidence="2">The sequence shown here is derived from an EMBL/GenBank/DDBJ whole genome shotgun (WGS) entry which is preliminary data.</text>
</comment>
<evidence type="ECO:0000256" key="1">
    <source>
        <dbReference type="SAM" id="Phobius"/>
    </source>
</evidence>
<dbReference type="EMBL" id="DVNC01000038">
    <property type="protein sequence ID" value="HIU53625.1"/>
    <property type="molecule type" value="Genomic_DNA"/>
</dbReference>
<keyword evidence="1" id="KW-1133">Transmembrane helix</keyword>
<dbReference type="Pfam" id="PF02325">
    <property type="entry name" value="CCB3_YggT"/>
    <property type="match status" value="1"/>
</dbReference>
<feature type="transmembrane region" description="Helical" evidence="1">
    <location>
        <begin position="7"/>
        <end position="33"/>
    </location>
</feature>
<proteinExistence type="predicted"/>
<sequence length="99" mass="11546">MGALLEPFFYIIGFVVDIYFKVVVVEIVLHWLIYFKILEANNKYAQKTMEILEKATQPVYKKIGEKIPPVSGFDFSPFILLLILLFIGRLVYRLSELVM</sequence>
<dbReference type="InterPro" id="IPR003425">
    <property type="entry name" value="CCB3/YggT"/>
</dbReference>
<dbReference type="GO" id="GO:0016020">
    <property type="term" value="C:membrane"/>
    <property type="evidence" value="ECO:0007669"/>
    <property type="project" value="InterPro"/>
</dbReference>
<evidence type="ECO:0000313" key="3">
    <source>
        <dbReference type="Proteomes" id="UP000824107"/>
    </source>
</evidence>
<keyword evidence="1" id="KW-0472">Membrane</keyword>
<gene>
    <name evidence="2" type="ORF">IAD20_06050</name>
</gene>
<dbReference type="Proteomes" id="UP000824107">
    <property type="component" value="Unassembled WGS sequence"/>
</dbReference>
<dbReference type="AlphaFoldDB" id="A0A9D1M4R2"/>
<feature type="transmembrane region" description="Helical" evidence="1">
    <location>
        <begin position="75"/>
        <end position="92"/>
    </location>
</feature>
<organism evidence="2 3">
    <name type="scientific">Candidatus Scatocola faecipullorum</name>
    <dbReference type="NCBI Taxonomy" id="2840917"/>
    <lineage>
        <taxon>Bacteria</taxon>
        <taxon>Pseudomonadati</taxon>
        <taxon>Pseudomonadota</taxon>
        <taxon>Alphaproteobacteria</taxon>
        <taxon>Rhodospirillales</taxon>
        <taxon>Rhodospirillaceae</taxon>
        <taxon>Rhodospirillaceae incertae sedis</taxon>
        <taxon>Candidatus Scatocola</taxon>
    </lineage>
</organism>
<protein>
    <submittedName>
        <fullName evidence="2">YggT family protein</fullName>
    </submittedName>
</protein>
<evidence type="ECO:0000313" key="2">
    <source>
        <dbReference type="EMBL" id="HIU53625.1"/>
    </source>
</evidence>